<evidence type="ECO:0000256" key="1">
    <source>
        <dbReference type="ARBA" id="ARBA00023015"/>
    </source>
</evidence>
<dbReference type="PANTHER" id="PTHR44688">
    <property type="entry name" value="DNA-BINDING TRANSCRIPTIONAL ACTIVATOR DEVR_DOSR"/>
    <property type="match status" value="1"/>
</dbReference>
<dbReference type="Proteomes" id="UP000266340">
    <property type="component" value="Unassembled WGS sequence"/>
</dbReference>
<gene>
    <name evidence="5" type="ORF">D3H35_04455</name>
</gene>
<reference evidence="5 6" key="1">
    <citation type="submission" date="2018-09" db="EMBL/GenBank/DDBJ databases">
        <title>Cohnella cavernae sp. nov., isolated from a karst cave.</title>
        <authorList>
            <person name="Zhu H."/>
        </authorList>
    </citation>
    <scope>NUCLEOTIDE SEQUENCE [LARGE SCALE GENOMIC DNA]</scope>
    <source>
        <strain evidence="5 6">K2E09-144</strain>
    </source>
</reference>
<keyword evidence="1" id="KW-0805">Transcription regulation</keyword>
<dbReference type="PROSITE" id="PS00622">
    <property type="entry name" value="HTH_LUXR_1"/>
    <property type="match status" value="1"/>
</dbReference>
<dbReference type="GO" id="GO:0003677">
    <property type="term" value="F:DNA binding"/>
    <property type="evidence" value="ECO:0007669"/>
    <property type="project" value="UniProtKB-KW"/>
</dbReference>
<sequence length="176" mass="19664">MKVPKETKAGYFVKTIDIPDFSDQSMRAAAGLTFITHIISAGFILASPPANPLFGEIHLGLGCQIAGHVVHFDYDGVTPTPYYVIDTRGNKLQSYLNKMLASFGMPDEQREAQEELASLSNREKEVVELIIKGHTNMEIASLLYLSEVTVKKHLTNIFRKLDIKNRSQLVILMGKR</sequence>
<protein>
    <submittedName>
        <fullName evidence="5">LuxR family transcriptional regulator</fullName>
    </submittedName>
</protein>
<dbReference type="InterPro" id="IPR016032">
    <property type="entry name" value="Sig_transdc_resp-reg_C-effctor"/>
</dbReference>
<dbReference type="PROSITE" id="PS50043">
    <property type="entry name" value="HTH_LUXR_2"/>
    <property type="match status" value="1"/>
</dbReference>
<keyword evidence="6" id="KW-1185">Reference proteome</keyword>
<keyword evidence="3" id="KW-0804">Transcription</keyword>
<name>A0A398CYJ5_9BACL</name>
<evidence type="ECO:0000313" key="6">
    <source>
        <dbReference type="Proteomes" id="UP000266340"/>
    </source>
</evidence>
<accession>A0A398CYJ5</accession>
<dbReference type="PANTHER" id="PTHR44688:SF16">
    <property type="entry name" value="DNA-BINDING TRANSCRIPTIONAL ACTIVATOR DEVR_DOSR"/>
    <property type="match status" value="1"/>
</dbReference>
<comment type="caution">
    <text evidence="5">The sequence shown here is derived from an EMBL/GenBank/DDBJ whole genome shotgun (WGS) entry which is preliminary data.</text>
</comment>
<dbReference type="PRINTS" id="PR00038">
    <property type="entry name" value="HTHLUXR"/>
</dbReference>
<dbReference type="EMBL" id="QXJM01000023">
    <property type="protein sequence ID" value="RIE04897.1"/>
    <property type="molecule type" value="Genomic_DNA"/>
</dbReference>
<evidence type="ECO:0000256" key="3">
    <source>
        <dbReference type="ARBA" id="ARBA00023163"/>
    </source>
</evidence>
<dbReference type="Gene3D" id="1.10.10.10">
    <property type="entry name" value="Winged helix-like DNA-binding domain superfamily/Winged helix DNA-binding domain"/>
    <property type="match status" value="1"/>
</dbReference>
<dbReference type="AlphaFoldDB" id="A0A398CYJ5"/>
<evidence type="ECO:0000256" key="2">
    <source>
        <dbReference type="ARBA" id="ARBA00023125"/>
    </source>
</evidence>
<dbReference type="Pfam" id="PF00196">
    <property type="entry name" value="GerE"/>
    <property type="match status" value="1"/>
</dbReference>
<proteinExistence type="predicted"/>
<dbReference type="InterPro" id="IPR000792">
    <property type="entry name" value="Tscrpt_reg_LuxR_C"/>
</dbReference>
<organism evidence="5 6">
    <name type="scientific">Cohnella faecalis</name>
    <dbReference type="NCBI Taxonomy" id="2315694"/>
    <lineage>
        <taxon>Bacteria</taxon>
        <taxon>Bacillati</taxon>
        <taxon>Bacillota</taxon>
        <taxon>Bacilli</taxon>
        <taxon>Bacillales</taxon>
        <taxon>Paenibacillaceae</taxon>
        <taxon>Cohnella</taxon>
    </lineage>
</organism>
<dbReference type="GO" id="GO:0006355">
    <property type="term" value="P:regulation of DNA-templated transcription"/>
    <property type="evidence" value="ECO:0007669"/>
    <property type="project" value="InterPro"/>
</dbReference>
<dbReference type="SMART" id="SM00421">
    <property type="entry name" value="HTH_LUXR"/>
    <property type="match status" value="1"/>
</dbReference>
<keyword evidence="2" id="KW-0238">DNA-binding</keyword>
<dbReference type="InterPro" id="IPR036388">
    <property type="entry name" value="WH-like_DNA-bd_sf"/>
</dbReference>
<dbReference type="OrthoDB" id="182489at2"/>
<feature type="domain" description="HTH luxR-type" evidence="4">
    <location>
        <begin position="112"/>
        <end position="176"/>
    </location>
</feature>
<evidence type="ECO:0000313" key="5">
    <source>
        <dbReference type="EMBL" id="RIE04897.1"/>
    </source>
</evidence>
<evidence type="ECO:0000259" key="4">
    <source>
        <dbReference type="PROSITE" id="PS50043"/>
    </source>
</evidence>
<dbReference type="SUPFAM" id="SSF46894">
    <property type="entry name" value="C-terminal effector domain of the bipartite response regulators"/>
    <property type="match status" value="1"/>
</dbReference>
<dbReference type="CDD" id="cd06170">
    <property type="entry name" value="LuxR_C_like"/>
    <property type="match status" value="1"/>
</dbReference>